<evidence type="ECO:0000313" key="2">
    <source>
        <dbReference type="EMBL" id="CEG13706.1"/>
    </source>
</evidence>
<dbReference type="InterPro" id="IPR000286">
    <property type="entry name" value="HDACs"/>
</dbReference>
<protein>
    <submittedName>
        <fullName evidence="2">Acetoin utilization protein</fullName>
    </submittedName>
</protein>
<reference evidence="2" key="1">
    <citation type="submission" date="2014-09" db="EMBL/GenBank/DDBJ databases">
        <authorList>
            <person name="Probst J Alexander"/>
        </authorList>
    </citation>
    <scope>NUCLEOTIDE SEQUENCE</scope>
</reference>
<dbReference type="EMBL" id="CCXY01000393">
    <property type="protein sequence ID" value="CEG13706.1"/>
    <property type="molecule type" value="Genomic_DNA"/>
</dbReference>
<feature type="domain" description="Histone deacetylase" evidence="1">
    <location>
        <begin position="17"/>
        <end position="295"/>
    </location>
</feature>
<dbReference type="PANTHER" id="PTHR10625">
    <property type="entry name" value="HISTONE DEACETYLASE HDAC1-RELATED"/>
    <property type="match status" value="1"/>
</dbReference>
<dbReference type="CDD" id="cd09992">
    <property type="entry name" value="HDAC_classII"/>
    <property type="match status" value="1"/>
</dbReference>
<dbReference type="Gene3D" id="3.40.800.20">
    <property type="entry name" value="Histone deacetylase domain"/>
    <property type="match status" value="1"/>
</dbReference>
<proteinExistence type="predicted"/>
<gene>
    <name evidence="2" type="primary">acuC</name>
    <name evidence="2" type="ORF">MSIBF_A4520003</name>
</gene>
<organism evidence="2">
    <name type="scientific">groundwater metagenome</name>
    <dbReference type="NCBI Taxonomy" id="717931"/>
    <lineage>
        <taxon>unclassified sequences</taxon>
        <taxon>metagenomes</taxon>
        <taxon>ecological metagenomes</taxon>
    </lineage>
</organism>
<dbReference type="GO" id="GO:0004407">
    <property type="term" value="F:histone deacetylase activity"/>
    <property type="evidence" value="ECO:0007669"/>
    <property type="project" value="TreeGrafter"/>
</dbReference>
<evidence type="ECO:0000259" key="1">
    <source>
        <dbReference type="Pfam" id="PF00850"/>
    </source>
</evidence>
<dbReference type="GO" id="GO:0040029">
    <property type="term" value="P:epigenetic regulation of gene expression"/>
    <property type="evidence" value="ECO:0007669"/>
    <property type="project" value="TreeGrafter"/>
</dbReference>
<name>A0A098EDW3_9ZZZZ</name>
<dbReference type="InterPro" id="IPR023801">
    <property type="entry name" value="His_deacetylse_dom"/>
</dbReference>
<dbReference type="PANTHER" id="PTHR10625:SF10">
    <property type="entry name" value="HISTONE DEACETYLASE HDAC1"/>
    <property type="match status" value="1"/>
</dbReference>
<dbReference type="PRINTS" id="PR01270">
    <property type="entry name" value="HDASUPER"/>
</dbReference>
<dbReference type="InterPro" id="IPR023696">
    <property type="entry name" value="Ureohydrolase_dom_sf"/>
</dbReference>
<dbReference type="SUPFAM" id="SSF52768">
    <property type="entry name" value="Arginase/deacetylase"/>
    <property type="match status" value="1"/>
</dbReference>
<sequence>MLIIYSDKFLEHNKSTHPENKNRLLAIKGLLDKYNYTSIEPVDVEDIEEKIKKVHWEKYVELIKNYKSDVMLDPDTYVVKETYDVACKAVAASINAADYAADKKNSFALVRPPGHHACKDTGMGFCIFNNISIAANYLLSTDKVKKILLLDIDCHHGNGTQEIFYARKDVYYISLHQYPAYPGTGNADETGVGEGKNYTLNIPLHPHTTDDEYIEKLKIFRKVAIEYNPDVILVSAGYDTYIDDPLTSMNITIDGFGKISKYIKETAKMTDVGIAFILEGGYNLKGLSEGVLKTIKT</sequence>
<dbReference type="InterPro" id="IPR037138">
    <property type="entry name" value="His_deacetylse_dom_sf"/>
</dbReference>
<dbReference type="Pfam" id="PF00850">
    <property type="entry name" value="Hist_deacetyl"/>
    <property type="match status" value="1"/>
</dbReference>
<accession>A0A098EDW3</accession>
<dbReference type="AlphaFoldDB" id="A0A098EDW3"/>